<evidence type="ECO:0000256" key="2">
    <source>
        <dbReference type="ARBA" id="ARBA00022801"/>
    </source>
</evidence>
<reference evidence="5 6" key="1">
    <citation type="submission" date="2019-04" db="EMBL/GenBank/DDBJ databases">
        <title>Vagococcus sp. nov., isolated from faeces of yaks (Bos grunniens).</title>
        <authorList>
            <person name="Ge Y."/>
        </authorList>
    </citation>
    <scope>NUCLEOTIDE SEQUENCE [LARGE SCALE GENOMIC DNA]</scope>
    <source>
        <strain evidence="5 6">MN-17</strain>
    </source>
</reference>
<dbReference type="AlphaFoldDB" id="A0A4D7CX57"/>
<dbReference type="PANTHER" id="PTHR30237:SF4">
    <property type="entry name" value="LD-CARBOXYPEPTIDASE C-TERMINAL DOMAIN-CONTAINING PROTEIN"/>
    <property type="match status" value="1"/>
</dbReference>
<dbReference type="PIRSF" id="PIRSF028757">
    <property type="entry name" value="LD-carboxypeptidase"/>
    <property type="match status" value="1"/>
</dbReference>
<feature type="domain" description="LD-carboxypeptidase C-terminal" evidence="4">
    <location>
        <begin position="214"/>
        <end position="343"/>
    </location>
</feature>
<dbReference type="CDD" id="cd07062">
    <property type="entry name" value="Peptidase_S66_mccF_like"/>
    <property type="match status" value="1"/>
</dbReference>
<sequence>MIKPSRLKKGDRVAILSLSRGLLGESFVSHNLEIASKRLIEFGLEPVVMKNALKGIDYLEKHPQARAEDLIEAFSDPNIKGIICAIGGNNTYRTLPYLLENQKFTELVKNNPKIFTGFSDTTVNHLMFYKLGLTTYYGMSLIPDIGEISTHMLPYTEKYFKYYLSTSPSYERILPSNIWYEERSDFSAKAIGTDRVSHQDLKGFELLQGQPVFEGRLLGGCIDSLYDMLSPYTHVDEPLIIDKYSIFPSLEDWKEKILFIETSEIKETPETFKKMLAKLKEKNIFDVISGIIFGKPQDEVFYEEYKKILVESVDNKNLPIAYNINFGHATPRCILPLGITVRVNIEKQEIQLLESPFAD</sequence>
<dbReference type="SUPFAM" id="SSF141986">
    <property type="entry name" value="LD-carboxypeptidase A C-terminal domain-like"/>
    <property type="match status" value="1"/>
</dbReference>
<keyword evidence="2" id="KW-0378">Hydrolase</keyword>
<dbReference type="InterPro" id="IPR027461">
    <property type="entry name" value="Carboxypeptidase_A_C_sf"/>
</dbReference>
<evidence type="ECO:0000256" key="1">
    <source>
        <dbReference type="ARBA" id="ARBA00010233"/>
    </source>
</evidence>
<keyword evidence="5" id="KW-0645">Protease</keyword>
<feature type="domain" description="LD-carboxypeptidase N-terminal" evidence="3">
    <location>
        <begin position="13"/>
        <end position="138"/>
    </location>
</feature>
<keyword evidence="6" id="KW-1185">Reference proteome</keyword>
<dbReference type="InterPro" id="IPR003507">
    <property type="entry name" value="S66_fam"/>
</dbReference>
<accession>A0A4D7CX57</accession>
<dbReference type="SUPFAM" id="SSF52317">
    <property type="entry name" value="Class I glutamine amidotransferase-like"/>
    <property type="match status" value="1"/>
</dbReference>
<dbReference type="Proteomes" id="UP000298615">
    <property type="component" value="Chromosome"/>
</dbReference>
<name>A0A4D7CX57_9ENTE</name>
<dbReference type="Pfam" id="PF02016">
    <property type="entry name" value="Peptidase_S66"/>
    <property type="match status" value="1"/>
</dbReference>
<dbReference type="InterPro" id="IPR029062">
    <property type="entry name" value="Class_I_gatase-like"/>
</dbReference>
<dbReference type="InterPro" id="IPR027478">
    <property type="entry name" value="LdcA_N"/>
</dbReference>
<dbReference type="PANTHER" id="PTHR30237">
    <property type="entry name" value="MURAMOYLTETRAPEPTIDE CARBOXYPEPTIDASE"/>
    <property type="match status" value="1"/>
</dbReference>
<dbReference type="EMBL" id="CP039712">
    <property type="protein sequence ID" value="QCI86640.1"/>
    <property type="molecule type" value="Genomic_DNA"/>
</dbReference>
<protein>
    <submittedName>
        <fullName evidence="5">LD-carboxypeptidase</fullName>
    </submittedName>
</protein>
<dbReference type="InterPro" id="IPR040921">
    <property type="entry name" value="Peptidase_S66C"/>
</dbReference>
<comment type="similarity">
    <text evidence="1">Belongs to the peptidase S66 family.</text>
</comment>
<dbReference type="Gene3D" id="3.50.30.60">
    <property type="entry name" value="LD-carboxypeptidase A C-terminal domain-like"/>
    <property type="match status" value="1"/>
</dbReference>
<evidence type="ECO:0000259" key="3">
    <source>
        <dbReference type="Pfam" id="PF02016"/>
    </source>
</evidence>
<keyword evidence="5" id="KW-0121">Carboxypeptidase</keyword>
<dbReference type="GO" id="GO:0004180">
    <property type="term" value="F:carboxypeptidase activity"/>
    <property type="evidence" value="ECO:0007669"/>
    <property type="project" value="UniProtKB-KW"/>
</dbReference>
<evidence type="ECO:0000259" key="4">
    <source>
        <dbReference type="Pfam" id="PF17676"/>
    </source>
</evidence>
<dbReference type="RefSeq" id="WP_136953471.1">
    <property type="nucleotide sequence ID" value="NZ_CP039712.1"/>
</dbReference>
<dbReference type="InterPro" id="IPR040449">
    <property type="entry name" value="Peptidase_S66_N"/>
</dbReference>
<gene>
    <name evidence="5" type="ORF">FA707_06495</name>
</gene>
<proteinExistence type="inferred from homology"/>
<evidence type="ECO:0000313" key="6">
    <source>
        <dbReference type="Proteomes" id="UP000298615"/>
    </source>
</evidence>
<dbReference type="KEGG" id="vao:FA707_06495"/>
<organism evidence="5 6">
    <name type="scientific">Vagococcus zengguangii</name>
    <dbReference type="NCBI Taxonomy" id="2571750"/>
    <lineage>
        <taxon>Bacteria</taxon>
        <taxon>Bacillati</taxon>
        <taxon>Bacillota</taxon>
        <taxon>Bacilli</taxon>
        <taxon>Lactobacillales</taxon>
        <taxon>Enterococcaceae</taxon>
        <taxon>Vagococcus</taxon>
    </lineage>
</organism>
<evidence type="ECO:0000313" key="5">
    <source>
        <dbReference type="EMBL" id="QCI86640.1"/>
    </source>
</evidence>
<dbReference type="Pfam" id="PF17676">
    <property type="entry name" value="Peptidase_S66C"/>
    <property type="match status" value="1"/>
</dbReference>
<dbReference type="Gene3D" id="3.40.50.10740">
    <property type="entry name" value="Class I glutamine amidotransferase-like"/>
    <property type="match status" value="1"/>
</dbReference>